<dbReference type="AlphaFoldDB" id="A0A8T2HFM9"/>
<dbReference type="PANTHER" id="PTHR31672">
    <property type="entry name" value="BNACNNG10540D PROTEIN"/>
    <property type="match status" value="1"/>
</dbReference>
<dbReference type="EMBL" id="JAEFBJ010000001">
    <property type="protein sequence ID" value="KAG7658166.1"/>
    <property type="molecule type" value="Genomic_DNA"/>
</dbReference>
<accession>A0A8T2HFM9</accession>
<dbReference type="NCBIfam" id="TIGR01640">
    <property type="entry name" value="F_box_assoc_1"/>
    <property type="match status" value="1"/>
</dbReference>
<proteinExistence type="predicted"/>
<dbReference type="CDD" id="cd22157">
    <property type="entry name" value="F-box_AtFBW1-like"/>
    <property type="match status" value="1"/>
</dbReference>
<dbReference type="Proteomes" id="UP000694251">
    <property type="component" value="Chromosome 1"/>
</dbReference>
<organism evidence="2 3">
    <name type="scientific">Arabidopsis suecica</name>
    <name type="common">Swedish thale-cress</name>
    <name type="synonym">Cardaminopsis suecica</name>
    <dbReference type="NCBI Taxonomy" id="45249"/>
    <lineage>
        <taxon>Eukaryota</taxon>
        <taxon>Viridiplantae</taxon>
        <taxon>Streptophyta</taxon>
        <taxon>Embryophyta</taxon>
        <taxon>Tracheophyta</taxon>
        <taxon>Spermatophyta</taxon>
        <taxon>Magnoliopsida</taxon>
        <taxon>eudicotyledons</taxon>
        <taxon>Gunneridae</taxon>
        <taxon>Pentapetalae</taxon>
        <taxon>rosids</taxon>
        <taxon>malvids</taxon>
        <taxon>Brassicales</taxon>
        <taxon>Brassicaceae</taxon>
        <taxon>Camelineae</taxon>
        <taxon>Arabidopsis</taxon>
    </lineage>
</organism>
<dbReference type="InterPro" id="IPR006527">
    <property type="entry name" value="F-box-assoc_dom_typ1"/>
</dbReference>
<evidence type="ECO:0000259" key="1">
    <source>
        <dbReference type="PROSITE" id="PS50181"/>
    </source>
</evidence>
<dbReference type="PANTHER" id="PTHR31672:SF13">
    <property type="entry name" value="F-BOX PROTEIN CPR30-LIKE"/>
    <property type="match status" value="1"/>
</dbReference>
<reference evidence="2 3" key="1">
    <citation type="submission" date="2020-12" db="EMBL/GenBank/DDBJ databases">
        <title>Concerted genomic and epigenomic changes stabilize Arabidopsis allopolyploids.</title>
        <authorList>
            <person name="Chen Z."/>
        </authorList>
    </citation>
    <scope>NUCLEOTIDE SEQUENCE [LARGE SCALE GENOMIC DNA]</scope>
    <source>
        <strain evidence="2">As9502</strain>
        <tissue evidence="2">Leaf</tissue>
    </source>
</reference>
<gene>
    <name evidence="2" type="ORF">ISN44_As01g051600</name>
</gene>
<name>A0A8T2HFM9_ARASU</name>
<dbReference type="PROSITE" id="PS50181">
    <property type="entry name" value="FBOX"/>
    <property type="match status" value="1"/>
</dbReference>
<dbReference type="OrthoDB" id="1044327at2759"/>
<protein>
    <submittedName>
        <fullName evidence="2">F-box-like domain superfamily</fullName>
    </submittedName>
</protein>
<keyword evidence="3" id="KW-1185">Reference proteome</keyword>
<comment type="caution">
    <text evidence="2">The sequence shown here is derived from an EMBL/GenBank/DDBJ whole genome shotgun (WGS) entry which is preliminary data.</text>
</comment>
<dbReference type="Pfam" id="PF07734">
    <property type="entry name" value="FBA_1"/>
    <property type="match status" value="1"/>
</dbReference>
<evidence type="ECO:0000313" key="3">
    <source>
        <dbReference type="Proteomes" id="UP000694251"/>
    </source>
</evidence>
<dbReference type="InterPro" id="IPR050796">
    <property type="entry name" value="SCF_F-box_component"/>
</dbReference>
<sequence length="383" mass="44941">MTTLKTSSFSSLPWDLVEDILARVPATSLKRLRSTCKQWNFLFNDQIFTKMYFDKAEKQFLVLILRLYTVCSMSLDLRGLHDNIDPSIEVKGKLSLIDPHCSSRKTFVSKVFHCNGLLLCTTMTGLVVWNPCTDQTRWIKTEVPHNRNDKYALGYGNYKSCYNYKIMKFLDLESFDLEIYEVNSNSWRVLGTVTPDFTIPLDAEGVSLRGNSYWIASHKREEIEEEEEEENEYFINDFLISFDFTTERFGSRVSLPFKCESSWDTISLSCVREERLSLFFQDDGTLKMEIWMTNNITETKTTTMSWSPFLKIDLYTYGHRFGNEVSFLVDEENKVIVCCDEEEDDINDTVYIIGENEYWRKEDVVQRSYRPRMFSYVPSLVQI</sequence>
<evidence type="ECO:0000313" key="2">
    <source>
        <dbReference type="EMBL" id="KAG7658166.1"/>
    </source>
</evidence>
<dbReference type="InterPro" id="IPR001810">
    <property type="entry name" value="F-box_dom"/>
</dbReference>
<feature type="domain" description="F-box" evidence="1">
    <location>
        <begin position="6"/>
        <end position="51"/>
    </location>
</feature>
<dbReference type="Pfam" id="PF00646">
    <property type="entry name" value="F-box"/>
    <property type="match status" value="1"/>
</dbReference>
<dbReference type="InterPro" id="IPR017451">
    <property type="entry name" value="F-box-assoc_interact_dom"/>
</dbReference>
<dbReference type="SMART" id="SM00256">
    <property type="entry name" value="FBOX"/>
    <property type="match status" value="1"/>
</dbReference>